<sequence length="88" mass="9405">MPLAVEMPILRGFLTAGEETGWKQSVVNAAEAGPLLEALLQGDFEAVVLSPLVVALLSGDGRCSEGDDIEAYLEERVLLYLDGDQGDR</sequence>
<evidence type="ECO:0000313" key="2">
    <source>
        <dbReference type="Proteomes" id="UP000314294"/>
    </source>
</evidence>
<name>A0A4Z2E9E7_9TELE</name>
<organism evidence="1 2">
    <name type="scientific">Liparis tanakae</name>
    <name type="common">Tanaka's snailfish</name>
    <dbReference type="NCBI Taxonomy" id="230148"/>
    <lineage>
        <taxon>Eukaryota</taxon>
        <taxon>Metazoa</taxon>
        <taxon>Chordata</taxon>
        <taxon>Craniata</taxon>
        <taxon>Vertebrata</taxon>
        <taxon>Euteleostomi</taxon>
        <taxon>Actinopterygii</taxon>
        <taxon>Neopterygii</taxon>
        <taxon>Teleostei</taxon>
        <taxon>Neoteleostei</taxon>
        <taxon>Acanthomorphata</taxon>
        <taxon>Eupercaria</taxon>
        <taxon>Perciformes</taxon>
        <taxon>Cottioidei</taxon>
        <taxon>Cottales</taxon>
        <taxon>Liparidae</taxon>
        <taxon>Liparis</taxon>
    </lineage>
</organism>
<dbReference type="OrthoDB" id="8952508at2759"/>
<proteinExistence type="predicted"/>
<dbReference type="EMBL" id="SRLO01012432">
    <property type="protein sequence ID" value="TNN25476.1"/>
    <property type="molecule type" value="Genomic_DNA"/>
</dbReference>
<accession>A0A4Z2E9E7</accession>
<reference evidence="1 2" key="1">
    <citation type="submission" date="2019-03" db="EMBL/GenBank/DDBJ databases">
        <title>First draft genome of Liparis tanakae, snailfish: a comprehensive survey of snailfish specific genes.</title>
        <authorList>
            <person name="Kim W."/>
            <person name="Song I."/>
            <person name="Jeong J.-H."/>
            <person name="Kim D."/>
            <person name="Kim S."/>
            <person name="Ryu S."/>
            <person name="Song J.Y."/>
            <person name="Lee S.K."/>
        </authorList>
    </citation>
    <scope>NUCLEOTIDE SEQUENCE [LARGE SCALE GENOMIC DNA]</scope>
    <source>
        <tissue evidence="1">Muscle</tissue>
    </source>
</reference>
<comment type="caution">
    <text evidence="1">The sequence shown here is derived from an EMBL/GenBank/DDBJ whole genome shotgun (WGS) entry which is preliminary data.</text>
</comment>
<dbReference type="Proteomes" id="UP000314294">
    <property type="component" value="Unassembled WGS sequence"/>
</dbReference>
<dbReference type="AlphaFoldDB" id="A0A4Z2E9E7"/>
<keyword evidence="2" id="KW-1185">Reference proteome</keyword>
<gene>
    <name evidence="1" type="primary">TTC27_0</name>
    <name evidence="1" type="ORF">EYF80_064393</name>
</gene>
<evidence type="ECO:0000313" key="1">
    <source>
        <dbReference type="EMBL" id="TNN25476.1"/>
    </source>
</evidence>
<protein>
    <submittedName>
        <fullName evidence="1">Tetratricopeptide repeat protein 27</fullName>
    </submittedName>
</protein>